<protein>
    <submittedName>
        <fullName evidence="2">Cell division protein</fullName>
    </submittedName>
</protein>
<reference evidence="2" key="1">
    <citation type="journal article" date="2014" name="Int. J. Syst. Evol. Microbiol.">
        <title>Complete genome sequence of Corynebacterium casei LMG S-19264T (=DSM 44701T), isolated from a smear-ripened cheese.</title>
        <authorList>
            <consortium name="US DOE Joint Genome Institute (JGI-PGF)"/>
            <person name="Walter F."/>
            <person name="Albersmeier A."/>
            <person name="Kalinowski J."/>
            <person name="Ruckert C."/>
        </authorList>
    </citation>
    <scope>NUCLEOTIDE SEQUENCE</scope>
    <source>
        <strain evidence="2">CCM 7684</strain>
    </source>
</reference>
<keyword evidence="2" id="KW-0131">Cell cycle</keyword>
<evidence type="ECO:0000313" key="3">
    <source>
        <dbReference type="Proteomes" id="UP000602745"/>
    </source>
</evidence>
<comment type="caution">
    <text evidence="2">The sequence shown here is derived from an EMBL/GenBank/DDBJ whole genome shotgun (WGS) entry which is preliminary data.</text>
</comment>
<evidence type="ECO:0000313" key="2">
    <source>
        <dbReference type="EMBL" id="GGE44684.1"/>
    </source>
</evidence>
<dbReference type="Proteomes" id="UP000602745">
    <property type="component" value="Unassembled WGS sequence"/>
</dbReference>
<reference evidence="2" key="2">
    <citation type="submission" date="2020-09" db="EMBL/GenBank/DDBJ databases">
        <authorList>
            <person name="Sun Q."/>
            <person name="Sedlacek I."/>
        </authorList>
    </citation>
    <scope>NUCLEOTIDE SEQUENCE</scope>
    <source>
        <strain evidence="2">CCM 7684</strain>
    </source>
</reference>
<keyword evidence="2" id="KW-0132">Cell division</keyword>
<dbReference type="EMBL" id="BMCP01000002">
    <property type="protein sequence ID" value="GGE44684.1"/>
    <property type="molecule type" value="Genomic_DNA"/>
</dbReference>
<feature type="coiled-coil region" evidence="1">
    <location>
        <begin position="24"/>
        <end position="51"/>
    </location>
</feature>
<evidence type="ECO:0000256" key="1">
    <source>
        <dbReference type="SAM" id="Coils"/>
    </source>
</evidence>
<keyword evidence="1" id="KW-0175">Coiled coil</keyword>
<keyword evidence="3" id="KW-1185">Reference proteome</keyword>
<accession>A0A8J3DX03</accession>
<dbReference type="GO" id="GO:0051301">
    <property type="term" value="P:cell division"/>
    <property type="evidence" value="ECO:0007669"/>
    <property type="project" value="UniProtKB-KW"/>
</dbReference>
<organism evidence="2 3">
    <name type="scientific">Agaricicola taiwanensis</name>
    <dbReference type="NCBI Taxonomy" id="591372"/>
    <lineage>
        <taxon>Bacteria</taxon>
        <taxon>Pseudomonadati</taxon>
        <taxon>Pseudomonadota</taxon>
        <taxon>Alphaproteobacteria</taxon>
        <taxon>Rhodobacterales</taxon>
        <taxon>Paracoccaceae</taxon>
        <taxon>Agaricicola</taxon>
    </lineage>
</organism>
<dbReference type="InterPro" id="IPR007060">
    <property type="entry name" value="FtsL/DivIC"/>
</dbReference>
<name>A0A8J3DX03_9RHOB</name>
<gene>
    <name evidence="2" type="ORF">GCM10007276_22270</name>
</gene>
<dbReference type="AlphaFoldDB" id="A0A8J3DX03"/>
<proteinExistence type="predicted"/>
<sequence length="86" mass="9781">MATLASMAYFAHHAVSGNRGIVAKRAYEAEMKALEADLKKVKAERTALEKRVAALRPTQVERDMLDQLARERLGYMHPDERVLEKQ</sequence>
<dbReference type="Pfam" id="PF04977">
    <property type="entry name" value="DivIC"/>
    <property type="match status" value="1"/>
</dbReference>